<name>A0A392QLZ0_9FABA</name>
<sequence>MPSTLLKILPSTTIYDVSSGRPPPLYAT</sequence>
<keyword evidence="2" id="KW-1185">Reference proteome</keyword>
<evidence type="ECO:0000313" key="2">
    <source>
        <dbReference type="Proteomes" id="UP000265520"/>
    </source>
</evidence>
<evidence type="ECO:0000313" key="1">
    <source>
        <dbReference type="EMBL" id="MCI24884.1"/>
    </source>
</evidence>
<dbReference type="AlphaFoldDB" id="A0A392QLZ0"/>
<comment type="caution">
    <text evidence="1">The sequence shown here is derived from an EMBL/GenBank/DDBJ whole genome shotgun (WGS) entry which is preliminary data.</text>
</comment>
<organism evidence="1 2">
    <name type="scientific">Trifolium medium</name>
    <dbReference type="NCBI Taxonomy" id="97028"/>
    <lineage>
        <taxon>Eukaryota</taxon>
        <taxon>Viridiplantae</taxon>
        <taxon>Streptophyta</taxon>
        <taxon>Embryophyta</taxon>
        <taxon>Tracheophyta</taxon>
        <taxon>Spermatophyta</taxon>
        <taxon>Magnoliopsida</taxon>
        <taxon>eudicotyledons</taxon>
        <taxon>Gunneridae</taxon>
        <taxon>Pentapetalae</taxon>
        <taxon>rosids</taxon>
        <taxon>fabids</taxon>
        <taxon>Fabales</taxon>
        <taxon>Fabaceae</taxon>
        <taxon>Papilionoideae</taxon>
        <taxon>50 kb inversion clade</taxon>
        <taxon>NPAAA clade</taxon>
        <taxon>Hologalegina</taxon>
        <taxon>IRL clade</taxon>
        <taxon>Trifolieae</taxon>
        <taxon>Trifolium</taxon>
    </lineage>
</organism>
<protein>
    <submittedName>
        <fullName evidence="1">Uncharacterized protein</fullName>
    </submittedName>
</protein>
<proteinExistence type="predicted"/>
<reference evidence="1 2" key="1">
    <citation type="journal article" date="2018" name="Front. Plant Sci.">
        <title>Red Clover (Trifolium pratense) and Zigzag Clover (T. medium) - A Picture of Genomic Similarities and Differences.</title>
        <authorList>
            <person name="Dluhosova J."/>
            <person name="Istvanek J."/>
            <person name="Nedelnik J."/>
            <person name="Repkova J."/>
        </authorList>
    </citation>
    <scope>NUCLEOTIDE SEQUENCE [LARGE SCALE GENOMIC DNA]</scope>
    <source>
        <strain evidence="2">cv. 10/8</strain>
        <tissue evidence="1">Leaf</tissue>
    </source>
</reference>
<dbReference type="Proteomes" id="UP000265520">
    <property type="component" value="Unassembled WGS sequence"/>
</dbReference>
<accession>A0A392QLZ0</accession>
<feature type="non-terminal residue" evidence="1">
    <location>
        <position position="28"/>
    </location>
</feature>
<dbReference type="EMBL" id="LXQA010144122">
    <property type="protein sequence ID" value="MCI24884.1"/>
    <property type="molecule type" value="Genomic_DNA"/>
</dbReference>